<keyword evidence="8" id="KW-0325">Glycoprotein</keyword>
<keyword evidence="5 14" id="KW-0732">Signal</keyword>
<sequence>MLIQCGTPGKACNMPRFLLALMLLGNIVALVTPSRPPTCYEVRAAFQLQQVGKARLVPEVPLEESDLEICDNKASTCCTHKMEESYQAAVKRELTHNIEALNFELKYMIVAHTAAFQETFTYLIDRATNQTLSLFDSIYRPLAHDVQDPVRELFMDISLNILGEEMPVDSAVSRFFDALFPLVYNHLINPSRAPLSEEYLECLRLTRQDIDPFGPSFQGMITELSKSLWASRMMKQSLSMAIHVINSTEHAGMTRECTRALVRMHYCPHCQGLTLIRPCVGYCLNVMRGCLASLSDLDTPWRDFISMLVHIAGQMSGSHDLELALLGIRDVVKESIEHSLAQGQNLTSMVEKVCGQLQEETSKKQTPEVKLQKDDIDETRHAPPAHMRSSLPLKSSKSDRHRSLKSISREFISYMKISTAFYATLAERLCDGDLAVRDGSTCWNGEDVVESYTKPVVSNDMKAQVNNQEVKVRGRNAVISQVIENLRHFIQMGNEKRIRPERWHIGEGSGGGGRSEDSDPSGDCDDEDGCQGSGERERIDARSKPKVFSEAKPGTESHIPAGPVPTKISRKQPDAPGSSATLRGPSPLLVAALLICLQFLLPLGEAAGAF</sequence>
<dbReference type="GO" id="GO:0098552">
    <property type="term" value="C:side of membrane"/>
    <property type="evidence" value="ECO:0007669"/>
    <property type="project" value="UniProtKB-KW"/>
</dbReference>
<evidence type="ECO:0008006" key="17">
    <source>
        <dbReference type="Google" id="ProtNLM"/>
    </source>
</evidence>
<dbReference type="GO" id="GO:0005886">
    <property type="term" value="C:plasma membrane"/>
    <property type="evidence" value="ECO:0007669"/>
    <property type="project" value="UniProtKB-SubCell"/>
</dbReference>
<feature type="compositionally biased region" description="Basic and acidic residues" evidence="13">
    <location>
        <begin position="534"/>
        <end position="555"/>
    </location>
</feature>
<name>A0A8C5M9J3_9ANUR</name>
<dbReference type="GO" id="GO:0016477">
    <property type="term" value="P:cell migration"/>
    <property type="evidence" value="ECO:0007669"/>
    <property type="project" value="TreeGrafter"/>
</dbReference>
<evidence type="ECO:0000256" key="6">
    <source>
        <dbReference type="ARBA" id="ARBA00022974"/>
    </source>
</evidence>
<feature type="signal peptide" evidence="14">
    <location>
        <begin position="1"/>
        <end position="29"/>
    </location>
</feature>
<feature type="compositionally biased region" description="Acidic residues" evidence="13">
    <location>
        <begin position="518"/>
        <end position="529"/>
    </location>
</feature>
<evidence type="ECO:0000256" key="7">
    <source>
        <dbReference type="ARBA" id="ARBA00023136"/>
    </source>
</evidence>
<feature type="chain" id="PRO_5034174285" description="Glypican-5-like" evidence="14">
    <location>
        <begin position="30"/>
        <end position="610"/>
    </location>
</feature>
<dbReference type="GO" id="GO:0005576">
    <property type="term" value="C:extracellular region"/>
    <property type="evidence" value="ECO:0007669"/>
    <property type="project" value="TreeGrafter"/>
</dbReference>
<evidence type="ECO:0000256" key="10">
    <source>
        <dbReference type="ARBA" id="ARBA00023288"/>
    </source>
</evidence>
<evidence type="ECO:0000256" key="3">
    <source>
        <dbReference type="ARBA" id="ARBA00022475"/>
    </source>
</evidence>
<dbReference type="GO" id="GO:1905475">
    <property type="term" value="P:regulation of protein localization to membrane"/>
    <property type="evidence" value="ECO:0007669"/>
    <property type="project" value="TreeGrafter"/>
</dbReference>
<evidence type="ECO:0000256" key="4">
    <source>
        <dbReference type="ARBA" id="ARBA00022622"/>
    </source>
</evidence>
<keyword evidence="3" id="KW-1003">Cell membrane</keyword>
<evidence type="ECO:0000256" key="13">
    <source>
        <dbReference type="SAM" id="MobiDB-lite"/>
    </source>
</evidence>
<organism evidence="15 16">
    <name type="scientific">Leptobrachium leishanense</name>
    <name type="common">Leishan spiny toad</name>
    <dbReference type="NCBI Taxonomy" id="445787"/>
    <lineage>
        <taxon>Eukaryota</taxon>
        <taxon>Metazoa</taxon>
        <taxon>Chordata</taxon>
        <taxon>Craniata</taxon>
        <taxon>Vertebrata</taxon>
        <taxon>Euteleostomi</taxon>
        <taxon>Amphibia</taxon>
        <taxon>Batrachia</taxon>
        <taxon>Anura</taxon>
        <taxon>Pelobatoidea</taxon>
        <taxon>Megophryidae</taxon>
        <taxon>Leptobrachium</taxon>
    </lineage>
</organism>
<dbReference type="Ensembl" id="ENSLLET00000011887.1">
    <property type="protein sequence ID" value="ENSLLEP00000011428.1"/>
    <property type="gene ID" value="ENSLLEG00000007290.1"/>
</dbReference>
<keyword evidence="7 12" id="KW-0472">Membrane</keyword>
<feature type="compositionally biased region" description="Basic and acidic residues" evidence="13">
    <location>
        <begin position="360"/>
        <end position="381"/>
    </location>
</feature>
<feature type="region of interest" description="Disordered" evidence="13">
    <location>
        <begin position="500"/>
        <end position="580"/>
    </location>
</feature>
<keyword evidence="4 12" id="KW-0336">GPI-anchor</keyword>
<dbReference type="GO" id="GO:0090263">
    <property type="term" value="P:positive regulation of canonical Wnt signaling pathway"/>
    <property type="evidence" value="ECO:0007669"/>
    <property type="project" value="TreeGrafter"/>
</dbReference>
<reference evidence="15" key="2">
    <citation type="submission" date="2025-09" db="UniProtKB">
        <authorList>
            <consortium name="Ensembl"/>
        </authorList>
    </citation>
    <scope>IDENTIFICATION</scope>
</reference>
<protein>
    <recommendedName>
        <fullName evidence="17">Glypican-5-like</fullName>
    </recommendedName>
</protein>
<dbReference type="Pfam" id="PF01153">
    <property type="entry name" value="Glypican"/>
    <property type="match status" value="1"/>
</dbReference>
<evidence type="ECO:0000313" key="16">
    <source>
        <dbReference type="Proteomes" id="UP000694569"/>
    </source>
</evidence>
<dbReference type="PROSITE" id="PS01207">
    <property type="entry name" value="GLYPICAN"/>
    <property type="match status" value="1"/>
</dbReference>
<comment type="similarity">
    <text evidence="2 11">Belongs to the glypican family.</text>
</comment>
<proteinExistence type="inferred from homology"/>
<feature type="region of interest" description="Disordered" evidence="13">
    <location>
        <begin position="358"/>
        <end position="400"/>
    </location>
</feature>
<evidence type="ECO:0000256" key="9">
    <source>
        <dbReference type="ARBA" id="ARBA00023207"/>
    </source>
</evidence>
<evidence type="ECO:0000256" key="2">
    <source>
        <dbReference type="ARBA" id="ARBA00010260"/>
    </source>
</evidence>
<keyword evidence="9 12" id="KW-0357">Heparan sulfate</keyword>
<dbReference type="OrthoDB" id="6380619at2759"/>
<dbReference type="GO" id="GO:0009986">
    <property type="term" value="C:cell surface"/>
    <property type="evidence" value="ECO:0007669"/>
    <property type="project" value="TreeGrafter"/>
</dbReference>
<dbReference type="PANTHER" id="PTHR10822">
    <property type="entry name" value="GLYPICAN"/>
    <property type="match status" value="1"/>
</dbReference>
<dbReference type="PANTHER" id="PTHR10822:SF19">
    <property type="entry name" value="GLYPICAN-5"/>
    <property type="match status" value="1"/>
</dbReference>
<comment type="subcellular location">
    <subcellularLocation>
        <location evidence="1 12">Cell membrane</location>
        <topology evidence="1 12">Lipid-anchor</topology>
        <topology evidence="1 12">GPI-anchor</topology>
    </subcellularLocation>
</comment>
<dbReference type="AlphaFoldDB" id="A0A8C5M9J3"/>
<evidence type="ECO:0000256" key="8">
    <source>
        <dbReference type="ARBA" id="ARBA00023180"/>
    </source>
</evidence>
<comment type="function">
    <text evidence="12">Cell surface proteoglycan.</text>
</comment>
<dbReference type="GeneTree" id="ENSGT01050000244955"/>
<keyword evidence="16" id="KW-1185">Reference proteome</keyword>
<evidence type="ECO:0000313" key="15">
    <source>
        <dbReference type="Ensembl" id="ENSLLEP00000011428.1"/>
    </source>
</evidence>
<dbReference type="Proteomes" id="UP000694569">
    <property type="component" value="Unplaced"/>
</dbReference>
<dbReference type="InterPro" id="IPR001863">
    <property type="entry name" value="Glypican"/>
</dbReference>
<evidence type="ECO:0000256" key="5">
    <source>
        <dbReference type="ARBA" id="ARBA00022729"/>
    </source>
</evidence>
<accession>A0A8C5M9J3</accession>
<keyword evidence="6 12" id="KW-0654">Proteoglycan</keyword>
<reference evidence="15" key="1">
    <citation type="submission" date="2025-08" db="UniProtKB">
        <authorList>
            <consortium name="Ensembl"/>
        </authorList>
    </citation>
    <scope>IDENTIFICATION</scope>
</reference>
<keyword evidence="10 12" id="KW-0449">Lipoprotein</keyword>
<evidence type="ECO:0000256" key="14">
    <source>
        <dbReference type="SAM" id="SignalP"/>
    </source>
</evidence>
<dbReference type="InterPro" id="IPR019803">
    <property type="entry name" value="Glypican_CS"/>
</dbReference>
<evidence type="ECO:0000256" key="11">
    <source>
        <dbReference type="RuleBase" id="RU003518"/>
    </source>
</evidence>
<evidence type="ECO:0000256" key="12">
    <source>
        <dbReference type="RuleBase" id="RU003519"/>
    </source>
</evidence>
<evidence type="ECO:0000256" key="1">
    <source>
        <dbReference type="ARBA" id="ARBA00004609"/>
    </source>
</evidence>